<dbReference type="SUPFAM" id="SSF53474">
    <property type="entry name" value="alpha/beta-Hydrolases"/>
    <property type="match status" value="1"/>
</dbReference>
<dbReference type="AlphaFoldDB" id="A0A4U5WHQ0"/>
<evidence type="ECO:0000256" key="2">
    <source>
        <dbReference type="ARBA" id="ARBA00010139"/>
    </source>
</evidence>
<dbReference type="InterPro" id="IPR029058">
    <property type="entry name" value="AB_hydrolase_fold"/>
</dbReference>
<dbReference type="OrthoDB" id="5168853at2"/>
<dbReference type="FunFam" id="3.50.50.60:FF:000266">
    <property type="entry name" value="Baeyer-Villiger monooxygenase"/>
    <property type="match status" value="1"/>
</dbReference>
<dbReference type="Pfam" id="PF12697">
    <property type="entry name" value="Abhydrolase_6"/>
    <property type="match status" value="1"/>
</dbReference>
<evidence type="ECO:0000256" key="10">
    <source>
        <dbReference type="SAM" id="MobiDB-lite"/>
    </source>
</evidence>
<dbReference type="RefSeq" id="WP_137307285.1">
    <property type="nucleotide sequence ID" value="NZ_SZNQ01000001.1"/>
</dbReference>
<name>A0A4U5WHQ0_STRLS</name>
<dbReference type="GO" id="GO:0050660">
    <property type="term" value="F:flavin adenine dinucleotide binding"/>
    <property type="evidence" value="ECO:0007669"/>
    <property type="project" value="InterPro"/>
</dbReference>
<keyword evidence="6" id="KW-0560">Oxidoreductase</keyword>
<reference evidence="12 13" key="1">
    <citation type="submission" date="2019-04" db="EMBL/GenBank/DDBJ databases">
        <title>Streptomyces lasaliensis sp. nov., an Actinomycete isolated from soil which produces the polyether antibiotic lasalocid.</title>
        <authorList>
            <person name="Erwin G."/>
            <person name="Haber C."/>
        </authorList>
    </citation>
    <scope>NUCLEOTIDE SEQUENCE [LARGE SCALE GENOMIC DNA]</scope>
    <source>
        <strain evidence="12 13">X-537</strain>
    </source>
</reference>
<evidence type="ECO:0000256" key="9">
    <source>
        <dbReference type="ARBA" id="ARBA00074115"/>
    </source>
</evidence>
<keyword evidence="7" id="KW-0503">Monooxygenase</keyword>
<dbReference type="InterPro" id="IPR020946">
    <property type="entry name" value="Flavin_mOase-like"/>
</dbReference>
<dbReference type="Gene3D" id="3.40.50.1820">
    <property type="entry name" value="alpha/beta hydrolase"/>
    <property type="match status" value="1"/>
</dbReference>
<evidence type="ECO:0000313" key="13">
    <source>
        <dbReference type="Proteomes" id="UP000305929"/>
    </source>
</evidence>
<dbReference type="PANTHER" id="PTHR42877">
    <property type="entry name" value="L-ORNITHINE N(5)-MONOOXYGENASE-RELATED"/>
    <property type="match status" value="1"/>
</dbReference>
<feature type="region of interest" description="Disordered" evidence="10">
    <location>
        <begin position="494"/>
        <end position="541"/>
    </location>
</feature>
<comment type="cofactor">
    <cofactor evidence="1">
        <name>FAD</name>
        <dbReference type="ChEBI" id="CHEBI:57692"/>
    </cofactor>
</comment>
<feature type="region of interest" description="Disordered" evidence="10">
    <location>
        <begin position="829"/>
        <end position="863"/>
    </location>
</feature>
<dbReference type="PANTHER" id="PTHR42877:SF4">
    <property type="entry name" value="FAD_NAD(P)-BINDING DOMAIN-CONTAINING PROTEIN-RELATED"/>
    <property type="match status" value="1"/>
</dbReference>
<comment type="function">
    <text evidence="8">Catalyzes a Baeyer-Villiger oxidation reaction, i.e. the insertion of an oxygen atom into a carbon-carbon bond adjacent to a carbonyl, which converts ketones to esters or lactones using NADPH and/or NADH as an electron donor. Thus, can convert bicyclo[3.2.0]hept-2-en-6-one into the oxidative lactone products 2-oxabicyclo[3.3.0]oct-6-en-3-one and 3-oxabicyclo[3.3.0]oct-6-en-2-one. Is also able to catalyze the sulfoxidation of methyl phenyl sulfide (thioanisole).</text>
</comment>
<evidence type="ECO:0000256" key="7">
    <source>
        <dbReference type="ARBA" id="ARBA00023033"/>
    </source>
</evidence>
<evidence type="ECO:0000256" key="8">
    <source>
        <dbReference type="ARBA" id="ARBA00057341"/>
    </source>
</evidence>
<evidence type="ECO:0000259" key="11">
    <source>
        <dbReference type="Pfam" id="PF12697"/>
    </source>
</evidence>
<dbReference type="InterPro" id="IPR051209">
    <property type="entry name" value="FAD-bind_Monooxygenase_sf"/>
</dbReference>
<dbReference type="InterPro" id="IPR036188">
    <property type="entry name" value="FAD/NAD-bd_sf"/>
</dbReference>
<comment type="similarity">
    <text evidence="2">Belongs to the FAD-binding monooxygenase family.</text>
</comment>
<evidence type="ECO:0000256" key="3">
    <source>
        <dbReference type="ARBA" id="ARBA00022630"/>
    </source>
</evidence>
<comment type="caution">
    <text evidence="12">The sequence shown here is derived from an EMBL/GenBank/DDBJ whole genome shotgun (WGS) entry which is preliminary data.</text>
</comment>
<dbReference type="PRINTS" id="PR00469">
    <property type="entry name" value="PNDRDTASEII"/>
</dbReference>
<sequence length="863" mass="92765">MAEQERVRVAVIGSGFGGLGAAVRLRREGITDFVVLERASSVGGTWRDNSYPGCACDVPSHLYSFSFAPNPDWPRTFSGQEHIRAYLEHVADVFHLRPHLRFDSEVQRMTWNTERLCWDIETASGALSADVVVSATGPLSDPKIPEIPGLASFPGKVFHSARWDHDYDLTGKRVAVVGTGASAIQIVPAIQPKVGRLTLFQRTPPWVMPRVDRAISGAERSLHRALPLTTQLRRGLLWGIRELQVQAFTKRPDELGFVEKLAKRNMARAIKDPALRARLTPDYRIGCKRILLSSTYYPALARPNVDLVDSGLREVRGSTLVAADGSEVEADAIVFGTGFHVTDMPIAERVVGAEGRTLAEVWKDGMEALRGATAAGFPNFMTVIGPNTGLGNSSMILMIESQLNYLADYLRQLTVLGGRAALDARPSAVHAWNRRVQERMRRTVWNTGGCTSWYLDANGRNTTIWPGTTAEFRRATRRVDLAEYQVVRPAGAQDGVGAQGATTTAAATATADTNDHGRHRLRGGGLVSRRPAHVTSGPYAPPVPARELSVVSADGARLHVEVHGPEGAPAVVLAHGWTCSTAFWAAQIHALAADHRVIAYDQRGHGRSPASRACGTDALADDLEAVLLATLAPGEKAVVAGHSMGGMTVMAASTRPAFRAHTAAVLLCSTGSSRLVAESTVLPLRPGRLRTWLTRHVLGSRAPLGPVTPAALRIMKYATMGAGSSPHMVEACARIVHACPRGSRHAWSQVLDLLDLDHAVRELDVPTAVVVGTADRLTPPRHARSLVAALPQCVGLTELPGLGHMTPVEAPELVTGRIRELVTTYVVPSRTESPAGVPAQTARTPQTAQTARTAQTAQIKEGA</sequence>
<evidence type="ECO:0000256" key="1">
    <source>
        <dbReference type="ARBA" id="ARBA00001974"/>
    </source>
</evidence>
<protein>
    <recommendedName>
        <fullName evidence="9">Baeyer-Villiger monooxygenase</fullName>
    </recommendedName>
</protein>
<evidence type="ECO:0000313" key="12">
    <source>
        <dbReference type="EMBL" id="TKT01250.1"/>
    </source>
</evidence>
<gene>
    <name evidence="12" type="ORF">E4U91_14730</name>
</gene>
<dbReference type="GO" id="GO:0004499">
    <property type="term" value="F:N,N-dimethylaniline monooxygenase activity"/>
    <property type="evidence" value="ECO:0007669"/>
    <property type="project" value="InterPro"/>
</dbReference>
<evidence type="ECO:0000256" key="6">
    <source>
        <dbReference type="ARBA" id="ARBA00023002"/>
    </source>
</evidence>
<keyword evidence="5" id="KW-0521">NADP</keyword>
<dbReference type="PRINTS" id="PR00111">
    <property type="entry name" value="ABHYDROLASE"/>
</dbReference>
<feature type="compositionally biased region" description="Low complexity" evidence="10">
    <location>
        <begin position="494"/>
        <end position="512"/>
    </location>
</feature>
<dbReference type="Pfam" id="PF00743">
    <property type="entry name" value="FMO-like"/>
    <property type="match status" value="1"/>
</dbReference>
<dbReference type="InterPro" id="IPR000073">
    <property type="entry name" value="AB_hydrolase_1"/>
</dbReference>
<accession>A0A4U5WHQ0</accession>
<proteinExistence type="inferred from homology"/>
<dbReference type="GO" id="GO:0016787">
    <property type="term" value="F:hydrolase activity"/>
    <property type="evidence" value="ECO:0007669"/>
    <property type="project" value="UniProtKB-KW"/>
</dbReference>
<organism evidence="12 13">
    <name type="scientific">Streptomyces lasalocidi</name>
    <name type="common">Streptomyces lasaliensis</name>
    <dbReference type="NCBI Taxonomy" id="324833"/>
    <lineage>
        <taxon>Bacteria</taxon>
        <taxon>Bacillati</taxon>
        <taxon>Actinomycetota</taxon>
        <taxon>Actinomycetes</taxon>
        <taxon>Kitasatosporales</taxon>
        <taxon>Streptomycetaceae</taxon>
        <taxon>Streptomyces</taxon>
    </lineage>
</organism>
<evidence type="ECO:0000256" key="4">
    <source>
        <dbReference type="ARBA" id="ARBA00022827"/>
    </source>
</evidence>
<dbReference type="FunFam" id="3.50.50.60:FF:000214">
    <property type="entry name" value="PROBABLE MONOOXYGENASE"/>
    <property type="match status" value="1"/>
</dbReference>
<evidence type="ECO:0000256" key="5">
    <source>
        <dbReference type="ARBA" id="ARBA00022857"/>
    </source>
</evidence>
<feature type="domain" description="AB hydrolase-1" evidence="11">
    <location>
        <begin position="571"/>
        <end position="814"/>
    </location>
</feature>
<dbReference type="EMBL" id="SZNQ01000001">
    <property type="protein sequence ID" value="TKT01250.1"/>
    <property type="molecule type" value="Genomic_DNA"/>
</dbReference>
<keyword evidence="3" id="KW-0285">Flavoprotein</keyword>
<keyword evidence="4" id="KW-0274">FAD</keyword>
<keyword evidence="13" id="KW-1185">Reference proteome</keyword>
<dbReference type="Proteomes" id="UP000305929">
    <property type="component" value="Unassembled WGS sequence"/>
</dbReference>
<keyword evidence="12" id="KW-0378">Hydrolase</keyword>
<dbReference type="Gene3D" id="3.50.50.60">
    <property type="entry name" value="FAD/NAD(P)-binding domain"/>
    <property type="match status" value="3"/>
</dbReference>
<dbReference type="SUPFAM" id="SSF51905">
    <property type="entry name" value="FAD/NAD(P)-binding domain"/>
    <property type="match status" value="2"/>
</dbReference>
<dbReference type="GO" id="GO:0050661">
    <property type="term" value="F:NADP binding"/>
    <property type="evidence" value="ECO:0007669"/>
    <property type="project" value="InterPro"/>
</dbReference>
<feature type="compositionally biased region" description="Low complexity" evidence="10">
    <location>
        <begin position="838"/>
        <end position="863"/>
    </location>
</feature>